<evidence type="ECO:0000256" key="3">
    <source>
        <dbReference type="ARBA" id="ARBA00023027"/>
    </source>
</evidence>
<dbReference type="InterPro" id="IPR001509">
    <property type="entry name" value="Epimerase_deHydtase"/>
</dbReference>
<dbReference type="InterPro" id="IPR005886">
    <property type="entry name" value="UDP_G4E"/>
</dbReference>
<dbReference type="NCBIfam" id="TIGR01179">
    <property type="entry name" value="galE"/>
    <property type="match status" value="1"/>
</dbReference>
<dbReference type="PATRIC" id="fig|294671.3.peg.1017"/>
<dbReference type="OrthoDB" id="4907at2157"/>
<dbReference type="Gene3D" id="3.90.25.10">
    <property type="entry name" value="UDP-galactose 4-epimerase, domain 1"/>
    <property type="match status" value="1"/>
</dbReference>
<evidence type="ECO:0000313" key="9">
    <source>
        <dbReference type="Proteomes" id="UP000066376"/>
    </source>
</evidence>
<evidence type="ECO:0000313" key="7">
    <source>
        <dbReference type="EMBL" id="AMK15527.1"/>
    </source>
</evidence>
<dbReference type="Proteomes" id="UP000183442">
    <property type="component" value="Unassembled WGS sequence"/>
</dbReference>
<dbReference type="Gene3D" id="3.40.50.720">
    <property type="entry name" value="NAD(P)-binding Rossmann-like Domain"/>
    <property type="match status" value="1"/>
</dbReference>
<dbReference type="EMBL" id="FOTL01000008">
    <property type="protein sequence ID" value="SFL37150.1"/>
    <property type="molecule type" value="Genomic_DNA"/>
</dbReference>
<evidence type="ECO:0000256" key="2">
    <source>
        <dbReference type="ARBA" id="ARBA00007637"/>
    </source>
</evidence>
<comment type="cofactor">
    <cofactor evidence="1">
        <name>NAD(+)</name>
        <dbReference type="ChEBI" id="CHEBI:57540"/>
    </cofactor>
</comment>
<keyword evidence="9" id="KW-1185">Reference proteome</keyword>
<dbReference type="Pfam" id="PF01370">
    <property type="entry name" value="Epimerase"/>
    <property type="match status" value="1"/>
</dbReference>
<protein>
    <submittedName>
        <fullName evidence="7 8">UDP-glucose 4-epimerase</fullName>
    </submittedName>
</protein>
<reference evidence="9" key="2">
    <citation type="submission" date="2016-02" db="EMBL/GenBank/DDBJ databases">
        <title>The draft genome sequence of the rumen methanogen Methanobrevibacter olleyae YLM1.</title>
        <authorList>
            <consortium name="New Zealand Agricultural Greenhouse Gas Research Centre/Pastoral Greenhouse Gas Research Consortium"/>
            <person name="Kelly W.J."/>
            <person name="Li D."/>
            <person name="Lambie S.C."/>
            <person name="Attwood G.T."/>
            <person name="Altermann E."/>
            <person name="Leahy S.C."/>
        </authorList>
    </citation>
    <scope>NUCLEOTIDE SEQUENCE [LARGE SCALE GENOMIC DNA]</scope>
    <source>
        <strain evidence="9">YLM1</strain>
    </source>
</reference>
<gene>
    <name evidence="8" type="ORF">SAMN02910297_00704</name>
    <name evidence="7" type="ORF">YLM1_0970</name>
</gene>
<comment type="similarity">
    <text evidence="2">Belongs to the NAD(P)-dependent epimerase/dehydratase family.</text>
</comment>
<sequence>MILVTGGAGYIGSHINKLLNNSGYETIVLDNLSKGHKSAVKWGKLVNADLSDTEKLRKIFQNNEIEAVMHFAAFSSVAESVEEPEKYFKNNYENTLNLLKVMKEFRVGKFIFSSTAALYGIPNFIPIGENNELKPINPYGESKLMVENLLRDESDFGGLKYVSLRYFNAAGADLDCEIGEDHNPESHLIPLVLDAAIGRRNSISIFGDDYNTPDGTCIRDYIHVNDLANAHLKALQYLEDPFNDSDIFNLGNGSGFSVKEVIDTCKKVTGVDFKVKVEGRRPGDPDILIADSKKAEEILKWKPEITELEDIVESAWKWHKKIHL</sequence>
<reference evidence="7 9" key="1">
    <citation type="journal article" date="2016" name="Genome Announc.">
        <title>Draft Genome Sequence of the Rumen Methanogen Methanobrevibacter olleyae YLM1.</title>
        <authorList>
            <person name="Kelly W.J."/>
            <person name="Li D."/>
            <person name="Lambie S.C."/>
            <person name="Cox F."/>
            <person name="Attwood G.T."/>
            <person name="Altermann E."/>
            <person name="Leahy S.C."/>
        </authorList>
    </citation>
    <scope>NUCLEOTIDE SEQUENCE [LARGE SCALE GENOMIC DNA]</scope>
    <source>
        <strain evidence="7 9">YLM1</strain>
    </source>
</reference>
<name>A0A126R0D7_METOL</name>
<dbReference type="PANTHER" id="PTHR43725">
    <property type="entry name" value="UDP-GLUCOSE 4-EPIMERASE"/>
    <property type="match status" value="1"/>
</dbReference>
<reference evidence="8" key="4">
    <citation type="submission" date="2016-10" db="EMBL/GenBank/DDBJ databases">
        <authorList>
            <person name="de Groot N.N."/>
        </authorList>
    </citation>
    <scope>NUCLEOTIDE SEQUENCE [LARGE SCALE GENOMIC DNA]</scope>
    <source>
        <strain evidence="8">DSM 16632</strain>
    </source>
</reference>
<dbReference type="STRING" id="294671.YLM1_0970"/>
<evidence type="ECO:0000313" key="8">
    <source>
        <dbReference type="EMBL" id="SFL37150.1"/>
    </source>
</evidence>
<dbReference type="RefSeq" id="WP_067146845.1">
    <property type="nucleotide sequence ID" value="NZ_CP014265.1"/>
</dbReference>
<dbReference type="SUPFAM" id="SSF51735">
    <property type="entry name" value="NAD(P)-binding Rossmann-fold domains"/>
    <property type="match status" value="1"/>
</dbReference>
<dbReference type="CDD" id="cd05247">
    <property type="entry name" value="UDP_G4E_1_SDR_e"/>
    <property type="match status" value="1"/>
</dbReference>
<dbReference type="InterPro" id="IPR036291">
    <property type="entry name" value="NAD(P)-bd_dom_sf"/>
</dbReference>
<dbReference type="Proteomes" id="UP000066376">
    <property type="component" value="Chromosome"/>
</dbReference>
<accession>A0A126R0D7</accession>
<reference evidence="10" key="3">
    <citation type="submission" date="2016-10" db="EMBL/GenBank/DDBJ databases">
        <authorList>
            <person name="Varghese N."/>
        </authorList>
    </citation>
    <scope>NUCLEOTIDE SEQUENCE [LARGE SCALE GENOMIC DNA]</scope>
    <source>
        <strain evidence="10">DSM 16632</strain>
    </source>
</reference>
<organism evidence="7 9">
    <name type="scientific">Methanobrevibacter olleyae</name>
    <dbReference type="NCBI Taxonomy" id="294671"/>
    <lineage>
        <taxon>Archaea</taxon>
        <taxon>Methanobacteriati</taxon>
        <taxon>Methanobacteriota</taxon>
        <taxon>Methanomada group</taxon>
        <taxon>Methanobacteria</taxon>
        <taxon>Methanobacteriales</taxon>
        <taxon>Methanobacteriaceae</taxon>
        <taxon>Methanobrevibacter</taxon>
    </lineage>
</organism>
<evidence type="ECO:0000259" key="6">
    <source>
        <dbReference type="Pfam" id="PF01370"/>
    </source>
</evidence>
<keyword evidence="3" id="KW-0520">NAD</keyword>
<keyword evidence="5" id="KW-0119">Carbohydrate metabolism</keyword>
<evidence type="ECO:0000313" key="10">
    <source>
        <dbReference type="Proteomes" id="UP000183442"/>
    </source>
</evidence>
<dbReference type="GeneID" id="28489270"/>
<keyword evidence="4" id="KW-0413">Isomerase</keyword>
<dbReference type="PANTHER" id="PTHR43725:SF53">
    <property type="entry name" value="UDP-ARABINOSE 4-EPIMERASE 1"/>
    <property type="match status" value="1"/>
</dbReference>
<feature type="domain" description="NAD-dependent epimerase/dehydratase" evidence="6">
    <location>
        <begin position="2"/>
        <end position="251"/>
    </location>
</feature>
<dbReference type="AlphaFoldDB" id="A0A126R0D7"/>
<evidence type="ECO:0000256" key="5">
    <source>
        <dbReference type="ARBA" id="ARBA00023277"/>
    </source>
</evidence>
<dbReference type="GO" id="GO:0033499">
    <property type="term" value="P:galactose catabolic process via UDP-galactose, Leloir pathway"/>
    <property type="evidence" value="ECO:0007669"/>
    <property type="project" value="TreeGrafter"/>
</dbReference>
<dbReference type="KEGG" id="mol:YLM1_0970"/>
<evidence type="ECO:0000256" key="4">
    <source>
        <dbReference type="ARBA" id="ARBA00023235"/>
    </source>
</evidence>
<dbReference type="GO" id="GO:0003978">
    <property type="term" value="F:UDP-glucose 4-epimerase activity"/>
    <property type="evidence" value="ECO:0007669"/>
    <property type="project" value="InterPro"/>
</dbReference>
<proteinExistence type="inferred from homology"/>
<dbReference type="EMBL" id="CP014265">
    <property type="protein sequence ID" value="AMK15527.1"/>
    <property type="molecule type" value="Genomic_DNA"/>
</dbReference>
<evidence type="ECO:0000256" key="1">
    <source>
        <dbReference type="ARBA" id="ARBA00001911"/>
    </source>
</evidence>